<feature type="domain" description="Mono-/di-acylglycerol lipase N-terminal" evidence="5">
    <location>
        <begin position="31"/>
        <end position="81"/>
    </location>
</feature>
<evidence type="ECO:0000256" key="1">
    <source>
        <dbReference type="ARBA" id="ARBA00022729"/>
    </source>
</evidence>
<proteinExistence type="predicted"/>
<dbReference type="InterPro" id="IPR029058">
    <property type="entry name" value="AB_hydrolase_fold"/>
</dbReference>
<dbReference type="InterPro" id="IPR002921">
    <property type="entry name" value="Fungal_lipase-type"/>
</dbReference>
<evidence type="ECO:0000313" key="7">
    <source>
        <dbReference type="Proteomes" id="UP000799770"/>
    </source>
</evidence>
<protein>
    <submittedName>
        <fullName evidence="6">Alpha/Beta hydrolase protein</fullName>
    </submittedName>
</protein>
<sequence length="326" mass="34926">MASYSRYPCWNMAVLVLSYLAVVSALPLDVGKRAISASVFDQLEFFSQYSAAAYCVGNNNSTGTKLTCPEGNCPRVEQADTSTLTEFENSIDSDVTGFVATDTTNSLIVIAFRGSRSLRNWITNVEFPVIPTTICANCSASTGFWTSWLEAQDGVLAAVASARAQYPNFKIVATGHSLGGALASLGAGVLRSQGTAVDLYTYGSPKIGLEDIAAYLSQTNLGQNYRATHLNDPIPRLPPALIGYRHITPEYYITSGDDVLPTTNDITELEGSVNLAGNEGDTGIDGDAHTFYFGNVSACAGADGEFFKRELEDGLVERMVVVEESR</sequence>
<dbReference type="Pfam" id="PF01764">
    <property type="entry name" value="Lipase_3"/>
    <property type="match status" value="1"/>
</dbReference>
<gene>
    <name evidence="6" type="ORF">BDV96DRAFT_196553</name>
</gene>
<dbReference type="OrthoDB" id="426718at2759"/>
<dbReference type="AlphaFoldDB" id="A0A6A5YWY0"/>
<accession>A0A6A5YWY0</accession>
<dbReference type="EMBL" id="ML977337">
    <property type="protein sequence ID" value="KAF2110641.1"/>
    <property type="molecule type" value="Genomic_DNA"/>
</dbReference>
<dbReference type="Proteomes" id="UP000799770">
    <property type="component" value="Unassembled WGS sequence"/>
</dbReference>
<dbReference type="GO" id="GO:0016787">
    <property type="term" value="F:hydrolase activity"/>
    <property type="evidence" value="ECO:0007669"/>
    <property type="project" value="UniProtKB-KW"/>
</dbReference>
<dbReference type="InterPro" id="IPR005592">
    <property type="entry name" value="Mono/diacylglycerol_lipase_N"/>
</dbReference>
<organism evidence="6 7">
    <name type="scientific">Lophiotrema nucula</name>
    <dbReference type="NCBI Taxonomy" id="690887"/>
    <lineage>
        <taxon>Eukaryota</taxon>
        <taxon>Fungi</taxon>
        <taxon>Dikarya</taxon>
        <taxon>Ascomycota</taxon>
        <taxon>Pezizomycotina</taxon>
        <taxon>Dothideomycetes</taxon>
        <taxon>Pleosporomycetidae</taxon>
        <taxon>Pleosporales</taxon>
        <taxon>Lophiotremataceae</taxon>
        <taxon>Lophiotrema</taxon>
    </lineage>
</organism>
<keyword evidence="2 6" id="KW-0378">Hydrolase</keyword>
<dbReference type="Gene3D" id="3.40.50.1820">
    <property type="entry name" value="alpha/beta hydrolase"/>
    <property type="match status" value="1"/>
</dbReference>
<dbReference type="CDD" id="cd00519">
    <property type="entry name" value="Lipase_3"/>
    <property type="match status" value="1"/>
</dbReference>
<dbReference type="GO" id="GO:0016042">
    <property type="term" value="P:lipid catabolic process"/>
    <property type="evidence" value="ECO:0007669"/>
    <property type="project" value="InterPro"/>
</dbReference>
<dbReference type="SUPFAM" id="SSF53474">
    <property type="entry name" value="alpha/beta-Hydrolases"/>
    <property type="match status" value="1"/>
</dbReference>
<dbReference type="Pfam" id="PF03893">
    <property type="entry name" value="Lipase3_N"/>
    <property type="match status" value="1"/>
</dbReference>
<keyword evidence="1 3" id="KW-0732">Signal</keyword>
<feature type="signal peptide" evidence="3">
    <location>
        <begin position="1"/>
        <end position="25"/>
    </location>
</feature>
<keyword evidence="7" id="KW-1185">Reference proteome</keyword>
<feature type="chain" id="PRO_5025499949" evidence="3">
    <location>
        <begin position="26"/>
        <end position="326"/>
    </location>
</feature>
<evidence type="ECO:0000256" key="3">
    <source>
        <dbReference type="SAM" id="SignalP"/>
    </source>
</evidence>
<name>A0A6A5YWY0_9PLEO</name>
<evidence type="ECO:0000256" key="2">
    <source>
        <dbReference type="ARBA" id="ARBA00022801"/>
    </source>
</evidence>
<evidence type="ECO:0000259" key="4">
    <source>
        <dbReference type="Pfam" id="PF01764"/>
    </source>
</evidence>
<dbReference type="PANTHER" id="PTHR46640:SF1">
    <property type="entry name" value="FUNGAL LIPASE-LIKE DOMAIN-CONTAINING PROTEIN-RELATED"/>
    <property type="match status" value="1"/>
</dbReference>
<evidence type="ECO:0000259" key="5">
    <source>
        <dbReference type="Pfam" id="PF03893"/>
    </source>
</evidence>
<dbReference type="InterPro" id="IPR051299">
    <property type="entry name" value="AB_hydrolase_lip/est"/>
</dbReference>
<evidence type="ECO:0000313" key="6">
    <source>
        <dbReference type="EMBL" id="KAF2110641.1"/>
    </source>
</evidence>
<reference evidence="6" key="1">
    <citation type="journal article" date="2020" name="Stud. Mycol.">
        <title>101 Dothideomycetes genomes: a test case for predicting lifestyles and emergence of pathogens.</title>
        <authorList>
            <person name="Haridas S."/>
            <person name="Albert R."/>
            <person name="Binder M."/>
            <person name="Bloem J."/>
            <person name="Labutti K."/>
            <person name="Salamov A."/>
            <person name="Andreopoulos B."/>
            <person name="Baker S."/>
            <person name="Barry K."/>
            <person name="Bills G."/>
            <person name="Bluhm B."/>
            <person name="Cannon C."/>
            <person name="Castanera R."/>
            <person name="Culley D."/>
            <person name="Daum C."/>
            <person name="Ezra D."/>
            <person name="Gonzalez J."/>
            <person name="Henrissat B."/>
            <person name="Kuo A."/>
            <person name="Liang C."/>
            <person name="Lipzen A."/>
            <person name="Lutzoni F."/>
            <person name="Magnuson J."/>
            <person name="Mondo S."/>
            <person name="Nolan M."/>
            <person name="Ohm R."/>
            <person name="Pangilinan J."/>
            <person name="Park H.-J."/>
            <person name="Ramirez L."/>
            <person name="Alfaro M."/>
            <person name="Sun H."/>
            <person name="Tritt A."/>
            <person name="Yoshinaga Y."/>
            <person name="Zwiers L.-H."/>
            <person name="Turgeon B."/>
            <person name="Goodwin S."/>
            <person name="Spatafora J."/>
            <person name="Crous P."/>
            <person name="Grigoriev I."/>
        </authorList>
    </citation>
    <scope>NUCLEOTIDE SEQUENCE</scope>
    <source>
        <strain evidence="6">CBS 627.86</strain>
    </source>
</reference>
<dbReference type="PANTHER" id="PTHR46640">
    <property type="entry name" value="TRIACYLGLYCEROL LIPASE, PUTATIVE (AFU_ORTHOLOGUE AFUA_6G06510)-RELATED"/>
    <property type="match status" value="1"/>
</dbReference>
<feature type="domain" description="Fungal lipase-type" evidence="4">
    <location>
        <begin position="109"/>
        <end position="240"/>
    </location>
</feature>